<evidence type="ECO:0000256" key="1">
    <source>
        <dbReference type="SAM" id="Phobius"/>
    </source>
</evidence>
<keyword evidence="1" id="KW-0472">Membrane</keyword>
<name>A0AAD8YLM5_9STRA</name>
<proteinExistence type="predicted"/>
<dbReference type="EMBL" id="JATAAI010000002">
    <property type="protein sequence ID" value="KAK1747610.1"/>
    <property type="molecule type" value="Genomic_DNA"/>
</dbReference>
<keyword evidence="1" id="KW-0812">Transmembrane</keyword>
<feature type="transmembrane region" description="Helical" evidence="1">
    <location>
        <begin position="185"/>
        <end position="204"/>
    </location>
</feature>
<dbReference type="Proteomes" id="UP001224775">
    <property type="component" value="Unassembled WGS sequence"/>
</dbReference>
<accession>A0AAD8YLM5</accession>
<evidence type="ECO:0008006" key="4">
    <source>
        <dbReference type="Google" id="ProtNLM"/>
    </source>
</evidence>
<gene>
    <name evidence="2" type="ORF">QTG54_001573</name>
</gene>
<sequence length="205" mass="22762">MSVCDDGCFDFVDEEATLEEIEAAKGRWDSDIPFCGKYINSFPACVPSSSTLRIVPEWMSSDANEDLNAIREKDRRLQQETDAKIAERISLGRNTTDTFETRIAKMPTQRTHFQETLPLCQSACENMFRVCGFEQDVWICGKTSLMEMTNGPRGPFFLVSHFVFDCGGEPKAVCTPSIRGPASTFGVSLVINAGVASLVLLFLVH</sequence>
<protein>
    <recommendedName>
        <fullName evidence="4">FZ domain-containing protein</fullName>
    </recommendedName>
</protein>
<comment type="caution">
    <text evidence="2">The sequence shown here is derived from an EMBL/GenBank/DDBJ whole genome shotgun (WGS) entry which is preliminary data.</text>
</comment>
<organism evidence="2 3">
    <name type="scientific">Skeletonema marinoi</name>
    <dbReference type="NCBI Taxonomy" id="267567"/>
    <lineage>
        <taxon>Eukaryota</taxon>
        <taxon>Sar</taxon>
        <taxon>Stramenopiles</taxon>
        <taxon>Ochrophyta</taxon>
        <taxon>Bacillariophyta</taxon>
        <taxon>Coscinodiscophyceae</taxon>
        <taxon>Thalassiosirophycidae</taxon>
        <taxon>Thalassiosirales</taxon>
        <taxon>Skeletonemataceae</taxon>
        <taxon>Skeletonema</taxon>
        <taxon>Skeletonema marinoi-dohrnii complex</taxon>
    </lineage>
</organism>
<evidence type="ECO:0000313" key="3">
    <source>
        <dbReference type="Proteomes" id="UP001224775"/>
    </source>
</evidence>
<evidence type="ECO:0000313" key="2">
    <source>
        <dbReference type="EMBL" id="KAK1747610.1"/>
    </source>
</evidence>
<reference evidence="2" key="1">
    <citation type="submission" date="2023-06" db="EMBL/GenBank/DDBJ databases">
        <title>Survivors Of The Sea: Transcriptome response of Skeletonema marinoi to long-term dormancy.</title>
        <authorList>
            <person name="Pinder M.I.M."/>
            <person name="Kourtchenko O."/>
            <person name="Robertson E.K."/>
            <person name="Larsson T."/>
            <person name="Maumus F."/>
            <person name="Osuna-Cruz C.M."/>
            <person name="Vancaester E."/>
            <person name="Stenow R."/>
            <person name="Vandepoele K."/>
            <person name="Ploug H."/>
            <person name="Bruchert V."/>
            <person name="Godhe A."/>
            <person name="Topel M."/>
        </authorList>
    </citation>
    <scope>NUCLEOTIDE SEQUENCE</scope>
    <source>
        <strain evidence="2">R05AC</strain>
    </source>
</reference>
<keyword evidence="3" id="KW-1185">Reference proteome</keyword>
<keyword evidence="1" id="KW-1133">Transmembrane helix</keyword>
<dbReference type="AlphaFoldDB" id="A0AAD8YLM5"/>